<dbReference type="PROSITE" id="PS51819">
    <property type="entry name" value="VOC"/>
    <property type="match status" value="1"/>
</dbReference>
<keyword evidence="2" id="KW-0223">Dioxygenase</keyword>
<protein>
    <submittedName>
        <fullName evidence="2">Glyoxalase/bleomycin resistance/dioxygenase family protein</fullName>
    </submittedName>
</protein>
<name>A0A6L3V994_9BACI</name>
<dbReference type="RefSeq" id="WP_151535416.1">
    <property type="nucleotide sequence ID" value="NZ_WBOS01000005.1"/>
</dbReference>
<dbReference type="InterPro" id="IPR004360">
    <property type="entry name" value="Glyas_Fos-R_dOase_dom"/>
</dbReference>
<dbReference type="Pfam" id="PF00903">
    <property type="entry name" value="Glyoxalase"/>
    <property type="match status" value="1"/>
</dbReference>
<evidence type="ECO:0000313" key="2">
    <source>
        <dbReference type="EMBL" id="KAB2334874.1"/>
    </source>
</evidence>
<feature type="domain" description="VOC" evidence="1">
    <location>
        <begin position="2"/>
        <end position="115"/>
    </location>
</feature>
<dbReference type="Proteomes" id="UP000481030">
    <property type="component" value="Unassembled WGS sequence"/>
</dbReference>
<keyword evidence="3" id="KW-1185">Reference proteome</keyword>
<accession>A0A6L3V994</accession>
<evidence type="ECO:0000259" key="1">
    <source>
        <dbReference type="PROSITE" id="PS51819"/>
    </source>
</evidence>
<keyword evidence="2" id="KW-0560">Oxidoreductase</keyword>
<dbReference type="InterPro" id="IPR037523">
    <property type="entry name" value="VOC_core"/>
</dbReference>
<organism evidence="2 3">
    <name type="scientific">Cytobacillus depressus</name>
    <dbReference type="NCBI Taxonomy" id="1602942"/>
    <lineage>
        <taxon>Bacteria</taxon>
        <taxon>Bacillati</taxon>
        <taxon>Bacillota</taxon>
        <taxon>Bacilli</taxon>
        <taxon>Bacillales</taxon>
        <taxon>Bacillaceae</taxon>
        <taxon>Cytobacillus</taxon>
    </lineage>
</organism>
<dbReference type="InterPro" id="IPR029068">
    <property type="entry name" value="Glyas_Bleomycin-R_OHBP_Dase"/>
</dbReference>
<proteinExistence type="predicted"/>
<dbReference type="Gene3D" id="3.10.180.10">
    <property type="entry name" value="2,3-Dihydroxybiphenyl 1,2-Dioxygenase, domain 1"/>
    <property type="match status" value="1"/>
</dbReference>
<dbReference type="OrthoDB" id="9814858at2"/>
<reference evidence="2 3" key="1">
    <citation type="journal article" date="2016" name="Antonie Van Leeuwenhoek">
        <title>Bacillus depressus sp. nov., isolated from soil of a sunflower field.</title>
        <authorList>
            <person name="Wei X."/>
            <person name="Xin D."/>
            <person name="Xin Y."/>
            <person name="Zhang H."/>
            <person name="Wang T."/>
            <person name="Zhang J."/>
        </authorList>
    </citation>
    <scope>NUCLEOTIDE SEQUENCE [LARGE SCALE GENOMIC DNA]</scope>
    <source>
        <strain evidence="2 3">BZ1</strain>
    </source>
</reference>
<dbReference type="EMBL" id="WBOS01000005">
    <property type="protein sequence ID" value="KAB2334874.1"/>
    <property type="molecule type" value="Genomic_DNA"/>
</dbReference>
<dbReference type="SUPFAM" id="SSF54593">
    <property type="entry name" value="Glyoxalase/Bleomycin resistance protein/Dihydroxybiphenyl dioxygenase"/>
    <property type="match status" value="1"/>
</dbReference>
<comment type="caution">
    <text evidence="2">The sequence shown here is derived from an EMBL/GenBank/DDBJ whole genome shotgun (WGS) entry which is preliminary data.</text>
</comment>
<dbReference type="AlphaFoldDB" id="A0A6L3V994"/>
<dbReference type="GO" id="GO:0051213">
    <property type="term" value="F:dioxygenase activity"/>
    <property type="evidence" value="ECO:0007669"/>
    <property type="project" value="UniProtKB-KW"/>
</dbReference>
<sequence length="115" mass="13273">MKWHHAGIQVRHLADAIQFYESMFDFKVEKYLTLPGEKIAFLKKEEVRIELIESGEILVPSSSIHLSWGVEDLEVLKESLIEKGLNPSEGPYKLENGWITVFYEGLNNEVIEIIQ</sequence>
<evidence type="ECO:0000313" key="3">
    <source>
        <dbReference type="Proteomes" id="UP000481030"/>
    </source>
</evidence>
<gene>
    <name evidence="2" type="ORF">F7731_14045</name>
</gene>